<keyword evidence="2" id="KW-1185">Reference proteome</keyword>
<evidence type="ECO:0000313" key="1">
    <source>
        <dbReference type="EMBL" id="CAJ2508669.1"/>
    </source>
</evidence>
<dbReference type="AlphaFoldDB" id="A0AAI8VPH6"/>
<sequence length="60" mass="6836">MEGTREEQTGQHFGELVGITDPALHATKLLLTDLQELKKHELKPPLEIDLMVEEYDSIFS</sequence>
<accession>A0AAI8VPH6</accession>
<evidence type="ECO:0000313" key="2">
    <source>
        <dbReference type="Proteomes" id="UP001295740"/>
    </source>
</evidence>
<organism evidence="1 2">
    <name type="scientific">Anthostomella pinea</name>
    <dbReference type="NCBI Taxonomy" id="933095"/>
    <lineage>
        <taxon>Eukaryota</taxon>
        <taxon>Fungi</taxon>
        <taxon>Dikarya</taxon>
        <taxon>Ascomycota</taxon>
        <taxon>Pezizomycotina</taxon>
        <taxon>Sordariomycetes</taxon>
        <taxon>Xylariomycetidae</taxon>
        <taxon>Xylariales</taxon>
        <taxon>Xylariaceae</taxon>
        <taxon>Anthostomella</taxon>
    </lineage>
</organism>
<dbReference type="EMBL" id="CAUWAG010000012">
    <property type="protein sequence ID" value="CAJ2508669.1"/>
    <property type="molecule type" value="Genomic_DNA"/>
</dbReference>
<proteinExistence type="predicted"/>
<dbReference type="Proteomes" id="UP001295740">
    <property type="component" value="Unassembled WGS sequence"/>
</dbReference>
<protein>
    <submittedName>
        <fullName evidence="1">Uu.00g136950.m01.CDS01</fullName>
    </submittedName>
</protein>
<comment type="caution">
    <text evidence="1">The sequence shown here is derived from an EMBL/GenBank/DDBJ whole genome shotgun (WGS) entry which is preliminary data.</text>
</comment>
<reference evidence="1" key="1">
    <citation type="submission" date="2023-10" db="EMBL/GenBank/DDBJ databases">
        <authorList>
            <person name="Hackl T."/>
        </authorList>
    </citation>
    <scope>NUCLEOTIDE SEQUENCE</scope>
</reference>
<name>A0AAI8VPH6_9PEZI</name>
<gene>
    <name evidence="1" type="ORF">KHLLAP_LOCUS9137</name>
</gene>